<dbReference type="InterPro" id="IPR007527">
    <property type="entry name" value="Znf_SWIM"/>
</dbReference>
<feature type="non-terminal residue" evidence="3">
    <location>
        <position position="587"/>
    </location>
</feature>
<feature type="domain" description="SWIM-type" evidence="2">
    <location>
        <begin position="34"/>
        <end position="66"/>
    </location>
</feature>
<evidence type="ECO:0000259" key="2">
    <source>
        <dbReference type="PROSITE" id="PS50966"/>
    </source>
</evidence>
<keyword evidence="1" id="KW-0862">Zinc</keyword>
<name>A0A1B6F6L1_9HEMI</name>
<evidence type="ECO:0000313" key="3">
    <source>
        <dbReference type="EMBL" id="JAS45868.1"/>
    </source>
</evidence>
<feature type="non-terminal residue" evidence="3">
    <location>
        <position position="1"/>
    </location>
</feature>
<dbReference type="EMBL" id="GECZ01023901">
    <property type="protein sequence ID" value="JAS45868.1"/>
    <property type="molecule type" value="Transcribed_RNA"/>
</dbReference>
<dbReference type="PANTHER" id="PTHR31569:SF4">
    <property type="entry name" value="SWIM-TYPE DOMAIN-CONTAINING PROTEIN"/>
    <property type="match status" value="1"/>
</dbReference>
<organism evidence="3">
    <name type="scientific">Cuerna arida</name>
    <dbReference type="NCBI Taxonomy" id="1464854"/>
    <lineage>
        <taxon>Eukaryota</taxon>
        <taxon>Metazoa</taxon>
        <taxon>Ecdysozoa</taxon>
        <taxon>Arthropoda</taxon>
        <taxon>Hexapoda</taxon>
        <taxon>Insecta</taxon>
        <taxon>Pterygota</taxon>
        <taxon>Neoptera</taxon>
        <taxon>Paraneoptera</taxon>
        <taxon>Hemiptera</taxon>
        <taxon>Auchenorrhyncha</taxon>
        <taxon>Membracoidea</taxon>
        <taxon>Cicadellidae</taxon>
        <taxon>Cicadellinae</taxon>
        <taxon>Proconiini</taxon>
        <taxon>Cuerna</taxon>
    </lineage>
</organism>
<sequence length="587" mass="67070">YKIVADTFKLKDQVQLAENQDLGNEQIDVMTSCGIVTVTPTSCTCNFAVTMNLPCHHILHVRELKDLSLFSEEVVPARWKMSFYLKNSRLNNTVSSLPQKKVLSQHEKYHLVADTLQKVSSLASEAPSRLFPQRLQVLETIIKLWGEDKEVVVAELILQDREDNADRFEELPAIADYNSNTEYTQQPILEPSHLYAQPSSAQTSTETYLISMPPKIKRKGSDPTVIGLPNKKRKINKIVPFEKKSTQQRDFKMLQIAKFAKEGNPIQEGEIEVNPCKIPSCCLEPNVDKCVISDIFDFRGRDTGIAAAKVMFESMMKKIESRSIMGPKKAWMYHHFVMSHLSWAFLMYEFPVSILQEFESESTRLLKKWFLLSRRADPSIHYRPSQSFGLGIANIKTRYKQMRCVIQANMMKNSDNTLICNLGKSKDMIELESRAVFDHGFLRGASTGRTSLGWSSKKESVTDAMKRLVEDFVQESEVNTQIKFKYCVPPKLAWETWSPSLLKFYLNALQSKLPDPSNLKRWGKVTKDTGCQLCNFTPCTARHILTGCKKALDEGRYTYRHDKVLKIVREAVNHSIACSRKKVVSLK</sequence>
<keyword evidence="1" id="KW-0863">Zinc-finger</keyword>
<dbReference type="PROSITE" id="PS50966">
    <property type="entry name" value="ZF_SWIM"/>
    <property type="match status" value="1"/>
</dbReference>
<dbReference type="AlphaFoldDB" id="A0A1B6F6L1"/>
<proteinExistence type="predicted"/>
<evidence type="ECO:0000256" key="1">
    <source>
        <dbReference type="PROSITE-ProRule" id="PRU00325"/>
    </source>
</evidence>
<gene>
    <name evidence="3" type="ORF">g.10927</name>
</gene>
<reference evidence="3" key="1">
    <citation type="submission" date="2015-11" db="EMBL/GenBank/DDBJ databases">
        <title>De novo transcriptome assembly of four potential Pierce s Disease insect vectors from Arizona vineyards.</title>
        <authorList>
            <person name="Tassone E.E."/>
        </authorList>
    </citation>
    <scope>NUCLEOTIDE SEQUENCE</scope>
</reference>
<keyword evidence="1" id="KW-0479">Metal-binding</keyword>
<accession>A0A1B6F6L1</accession>
<dbReference type="PANTHER" id="PTHR31569">
    <property type="entry name" value="SWIM-TYPE DOMAIN-CONTAINING PROTEIN"/>
    <property type="match status" value="1"/>
</dbReference>
<dbReference type="GO" id="GO:0008270">
    <property type="term" value="F:zinc ion binding"/>
    <property type="evidence" value="ECO:0007669"/>
    <property type="project" value="UniProtKB-KW"/>
</dbReference>
<protein>
    <recommendedName>
        <fullName evidence="2">SWIM-type domain-containing protein</fullName>
    </recommendedName>
</protein>
<dbReference type="InterPro" id="IPR052579">
    <property type="entry name" value="Zinc_finger_SWIM"/>
</dbReference>